<reference evidence="2" key="1">
    <citation type="journal article" date="2019" name="Int. J. Syst. Evol. Microbiol.">
        <title>The Global Catalogue of Microorganisms (GCM) 10K type strain sequencing project: providing services to taxonomists for standard genome sequencing and annotation.</title>
        <authorList>
            <consortium name="The Broad Institute Genomics Platform"/>
            <consortium name="The Broad Institute Genome Sequencing Center for Infectious Disease"/>
            <person name="Wu L."/>
            <person name="Ma J."/>
        </authorList>
    </citation>
    <scope>NUCLEOTIDE SEQUENCE [LARGE SCALE GENOMIC DNA]</scope>
    <source>
        <strain evidence="2">JCM 31486</strain>
    </source>
</reference>
<protein>
    <recommendedName>
        <fullName evidence="3">WD40 repeat domain-containing protein</fullName>
    </recommendedName>
</protein>
<evidence type="ECO:0008006" key="3">
    <source>
        <dbReference type="Google" id="ProtNLM"/>
    </source>
</evidence>
<dbReference type="Proteomes" id="UP001597045">
    <property type="component" value="Unassembled WGS sequence"/>
</dbReference>
<name>A0ABW3M701_9PSEU</name>
<organism evidence="1 2">
    <name type="scientific">Kibdelosporangium lantanae</name>
    <dbReference type="NCBI Taxonomy" id="1497396"/>
    <lineage>
        <taxon>Bacteria</taxon>
        <taxon>Bacillati</taxon>
        <taxon>Actinomycetota</taxon>
        <taxon>Actinomycetes</taxon>
        <taxon>Pseudonocardiales</taxon>
        <taxon>Pseudonocardiaceae</taxon>
        <taxon>Kibdelosporangium</taxon>
    </lineage>
</organism>
<accession>A0ABW3M701</accession>
<comment type="caution">
    <text evidence="1">The sequence shown here is derived from an EMBL/GenBank/DDBJ whole genome shotgun (WGS) entry which is preliminary data.</text>
</comment>
<keyword evidence="2" id="KW-1185">Reference proteome</keyword>
<gene>
    <name evidence="1" type="ORF">ACFQ1S_13445</name>
</gene>
<dbReference type="InterPro" id="IPR015943">
    <property type="entry name" value="WD40/YVTN_repeat-like_dom_sf"/>
</dbReference>
<evidence type="ECO:0000313" key="1">
    <source>
        <dbReference type="EMBL" id="MFD1046486.1"/>
    </source>
</evidence>
<evidence type="ECO:0000313" key="2">
    <source>
        <dbReference type="Proteomes" id="UP001597045"/>
    </source>
</evidence>
<dbReference type="EMBL" id="JBHTIS010000672">
    <property type="protein sequence ID" value="MFD1046486.1"/>
    <property type="molecule type" value="Genomic_DNA"/>
</dbReference>
<sequence length="228" mass="24470">MSDDHGRVWLAAGHDQDAVEICRTGSPAYALTPVNSRRFYSGDRAGDVTLWEVRGTDALRLRVVDKHEGPVFGVDLLGGECVSVGATGELRTPSGITVVASVALFAVCADDTHRLTVVGDASGHLHVIDRGERQEIPLHTDAIRSLVLDFPWVVTSSKDGTAKAFNIRTGFTGVLWEGPDYGYEISLSPDRTAVALVHGGGELVVRRFGKRLADLTDQDLETLIAAHG</sequence>
<dbReference type="SUPFAM" id="SSF101908">
    <property type="entry name" value="Putative isomerase YbhE"/>
    <property type="match status" value="1"/>
</dbReference>
<proteinExistence type="predicted"/>
<dbReference type="Gene3D" id="2.130.10.10">
    <property type="entry name" value="YVTN repeat-like/Quinoprotein amine dehydrogenase"/>
    <property type="match status" value="1"/>
</dbReference>